<evidence type="ECO:0000256" key="1">
    <source>
        <dbReference type="ARBA" id="ARBA00001974"/>
    </source>
</evidence>
<feature type="domain" description="Acyl-CoA dehydrogenase/oxidase C-terminal" evidence="6">
    <location>
        <begin position="234"/>
        <end position="381"/>
    </location>
</feature>
<feature type="domain" description="Acyl-CoA oxidase/dehydrogenase middle" evidence="7">
    <location>
        <begin position="123"/>
        <end position="222"/>
    </location>
</feature>
<dbReference type="EC" id="1.3.99.-" evidence="9"/>
<dbReference type="InterPro" id="IPR006091">
    <property type="entry name" value="Acyl-CoA_Oxase/DH_mid-dom"/>
</dbReference>
<dbReference type="InterPro" id="IPR036250">
    <property type="entry name" value="AcylCo_DH-like_C"/>
</dbReference>
<evidence type="ECO:0000256" key="5">
    <source>
        <dbReference type="ARBA" id="ARBA00023002"/>
    </source>
</evidence>
<dbReference type="SUPFAM" id="SSF47203">
    <property type="entry name" value="Acyl-CoA dehydrogenase C-terminal domain-like"/>
    <property type="match status" value="1"/>
</dbReference>
<keyword evidence="3" id="KW-0285">Flavoprotein</keyword>
<dbReference type="Pfam" id="PF02770">
    <property type="entry name" value="Acyl-CoA_dh_M"/>
    <property type="match status" value="1"/>
</dbReference>
<evidence type="ECO:0000256" key="3">
    <source>
        <dbReference type="ARBA" id="ARBA00022630"/>
    </source>
</evidence>
<comment type="caution">
    <text evidence="9">The sequence shown here is derived from an EMBL/GenBank/DDBJ whole genome shotgun (WGS) entry which is preliminary data.</text>
</comment>
<dbReference type="SUPFAM" id="SSF56645">
    <property type="entry name" value="Acyl-CoA dehydrogenase NM domain-like"/>
    <property type="match status" value="1"/>
</dbReference>
<dbReference type="PANTHER" id="PTHR48083:SF6">
    <property type="entry name" value="ACYL-COA DEHYDROGENASE 6"/>
    <property type="match status" value="1"/>
</dbReference>
<keyword evidence="10" id="KW-1185">Reference proteome</keyword>
<organism evidence="9 10">
    <name type="scientific">Hydrogenophaga laconesensis</name>
    <dbReference type="NCBI Taxonomy" id="1805971"/>
    <lineage>
        <taxon>Bacteria</taxon>
        <taxon>Pseudomonadati</taxon>
        <taxon>Pseudomonadota</taxon>
        <taxon>Betaproteobacteria</taxon>
        <taxon>Burkholderiales</taxon>
        <taxon>Comamonadaceae</taxon>
        <taxon>Hydrogenophaga</taxon>
    </lineage>
</organism>
<comment type="cofactor">
    <cofactor evidence="1">
        <name>FAD</name>
        <dbReference type="ChEBI" id="CHEBI:57692"/>
    </cofactor>
</comment>
<dbReference type="Proteomes" id="UP001265550">
    <property type="component" value="Unassembled WGS sequence"/>
</dbReference>
<reference evidence="9 10" key="1">
    <citation type="submission" date="2023-07" db="EMBL/GenBank/DDBJ databases">
        <title>Sorghum-associated microbial communities from plants grown in Nebraska, USA.</title>
        <authorList>
            <person name="Schachtman D."/>
        </authorList>
    </citation>
    <scope>NUCLEOTIDE SEQUENCE [LARGE SCALE GENOMIC DNA]</scope>
    <source>
        <strain evidence="9 10">BE240</strain>
    </source>
</reference>
<feature type="domain" description="Acyl-CoA dehydrogenase/oxidase N-terminal" evidence="8">
    <location>
        <begin position="4"/>
        <end position="117"/>
    </location>
</feature>
<name>A0ABU1VEX6_9BURK</name>
<dbReference type="Pfam" id="PF02771">
    <property type="entry name" value="Acyl-CoA_dh_N"/>
    <property type="match status" value="1"/>
</dbReference>
<dbReference type="InterPro" id="IPR006089">
    <property type="entry name" value="Acyl-CoA_DH_CS"/>
</dbReference>
<comment type="similarity">
    <text evidence="2">Belongs to the acyl-CoA dehydrogenase family.</text>
</comment>
<dbReference type="InterPro" id="IPR009100">
    <property type="entry name" value="AcylCoA_DH/oxidase_NM_dom_sf"/>
</dbReference>
<accession>A0ABU1VEX6</accession>
<dbReference type="PROSITE" id="PS00072">
    <property type="entry name" value="ACYL_COA_DH_1"/>
    <property type="match status" value="1"/>
</dbReference>
<dbReference type="Gene3D" id="2.40.110.10">
    <property type="entry name" value="Butyryl-CoA Dehydrogenase, subunit A, domain 2"/>
    <property type="match status" value="1"/>
</dbReference>
<evidence type="ECO:0000259" key="6">
    <source>
        <dbReference type="Pfam" id="PF00441"/>
    </source>
</evidence>
<dbReference type="EMBL" id="JAVDWE010000011">
    <property type="protein sequence ID" value="MDR7096019.1"/>
    <property type="molecule type" value="Genomic_DNA"/>
</dbReference>
<dbReference type="InterPro" id="IPR009075">
    <property type="entry name" value="AcylCo_DH/oxidase_C"/>
</dbReference>
<dbReference type="InterPro" id="IPR037069">
    <property type="entry name" value="AcylCoA_DH/ox_N_sf"/>
</dbReference>
<evidence type="ECO:0000313" key="10">
    <source>
        <dbReference type="Proteomes" id="UP001265550"/>
    </source>
</evidence>
<dbReference type="PROSITE" id="PS00073">
    <property type="entry name" value="ACYL_COA_DH_2"/>
    <property type="match status" value="1"/>
</dbReference>
<dbReference type="Gene3D" id="1.20.140.10">
    <property type="entry name" value="Butyryl-CoA Dehydrogenase, subunit A, domain 3"/>
    <property type="match status" value="1"/>
</dbReference>
<dbReference type="Pfam" id="PF00441">
    <property type="entry name" value="Acyl-CoA_dh_1"/>
    <property type="match status" value="1"/>
</dbReference>
<sequence length="390" mass="43187">MQLTHEHREIQKTLKRFIDDHINPRVDEWEEAEMMPLHEIFKGLGDLGLLGLTKPEAHGGAGLDYSYSMAMAETLGHIHCGGVPMAIGVQTDMATPALARFGSEELKAEFLAPSIAGRLVGSIGVSEPGAGSDVSAIKTVARKDGGDYVISGQKMWITNSLQADWMCMLVNTSDCPAHKNKSLVMVPLRENGKTVKGFEVGKKIRKIGMNSSDTGLLYFDEVRVPQRYLIGQEGAGFIYQMQQFQEERLWCAASTLQSLSNCIEWTVEWAQERKLFGAALADQQWVQFKLAELKTEVESLRALTYMACEHYVAGEDVTEWATMAKLKAGRLNRVVPDTCLQFWGGMGFTWENKVSRMYRDGRLASIGGGADEVMLGILSKIMGIAKRPAR</sequence>
<dbReference type="InterPro" id="IPR013786">
    <property type="entry name" value="AcylCoA_DH/ox_N"/>
</dbReference>
<proteinExistence type="inferred from homology"/>
<evidence type="ECO:0000259" key="7">
    <source>
        <dbReference type="Pfam" id="PF02770"/>
    </source>
</evidence>
<gene>
    <name evidence="9" type="ORF">J2X09_003772</name>
</gene>
<dbReference type="Gene3D" id="1.10.540.10">
    <property type="entry name" value="Acyl-CoA dehydrogenase/oxidase, N-terminal domain"/>
    <property type="match status" value="1"/>
</dbReference>
<protein>
    <submittedName>
        <fullName evidence="9">Citronellyl-CoA dehydrogenase</fullName>
        <ecNumber evidence="9">1.3.99.-</ecNumber>
    </submittedName>
</protein>
<dbReference type="InterPro" id="IPR050741">
    <property type="entry name" value="Acyl-CoA_dehydrogenase"/>
</dbReference>
<evidence type="ECO:0000313" key="9">
    <source>
        <dbReference type="EMBL" id="MDR7096019.1"/>
    </source>
</evidence>
<dbReference type="RefSeq" id="WP_204734693.1">
    <property type="nucleotide sequence ID" value="NZ_JAVDWE010000011.1"/>
</dbReference>
<dbReference type="InterPro" id="IPR046373">
    <property type="entry name" value="Acyl-CoA_Oxase/DH_mid-dom_sf"/>
</dbReference>
<evidence type="ECO:0000256" key="4">
    <source>
        <dbReference type="ARBA" id="ARBA00022827"/>
    </source>
</evidence>
<dbReference type="GO" id="GO:0016491">
    <property type="term" value="F:oxidoreductase activity"/>
    <property type="evidence" value="ECO:0007669"/>
    <property type="project" value="UniProtKB-KW"/>
</dbReference>
<keyword evidence="5 9" id="KW-0560">Oxidoreductase</keyword>
<evidence type="ECO:0000256" key="2">
    <source>
        <dbReference type="ARBA" id="ARBA00009347"/>
    </source>
</evidence>
<keyword evidence="4" id="KW-0274">FAD</keyword>
<dbReference type="PANTHER" id="PTHR48083">
    <property type="entry name" value="MEDIUM-CHAIN SPECIFIC ACYL-COA DEHYDROGENASE, MITOCHONDRIAL-RELATED"/>
    <property type="match status" value="1"/>
</dbReference>
<evidence type="ECO:0000259" key="8">
    <source>
        <dbReference type="Pfam" id="PF02771"/>
    </source>
</evidence>